<dbReference type="InterPro" id="IPR040191">
    <property type="entry name" value="UTP10"/>
</dbReference>
<dbReference type="GO" id="GO:0032040">
    <property type="term" value="C:small-subunit processome"/>
    <property type="evidence" value="ECO:0007669"/>
    <property type="project" value="EnsemblFungi"/>
</dbReference>
<keyword evidence="4 9" id="KW-0690">Ribosome biogenesis</keyword>
<keyword evidence="13" id="KW-1185">Reference proteome</keyword>
<dbReference type="Pfam" id="PF23243">
    <property type="entry name" value="HEAT_HEATR1"/>
    <property type="match status" value="1"/>
</dbReference>
<comment type="similarity">
    <text evidence="2 9">Belongs to the HEATR1/UTP10 family.</text>
</comment>
<accession>W6MIL8</accession>
<keyword evidence="7 9" id="KW-0687">Ribonucleoprotein</keyword>
<dbReference type="Pfam" id="PF08146">
    <property type="entry name" value="BP28CT"/>
    <property type="match status" value="1"/>
</dbReference>
<dbReference type="SMART" id="SM01036">
    <property type="entry name" value="BP28CT"/>
    <property type="match status" value="1"/>
</dbReference>
<dbReference type="RefSeq" id="XP_022458330.1">
    <property type="nucleotide sequence ID" value="XM_022602534.1"/>
</dbReference>
<dbReference type="InterPro" id="IPR012954">
    <property type="entry name" value="BP28_C_dom"/>
</dbReference>
<evidence type="ECO:0000313" key="12">
    <source>
        <dbReference type="EMBL" id="CDK26324.1"/>
    </source>
</evidence>
<keyword evidence="5 9" id="KW-0698">rRNA processing</keyword>
<dbReference type="HOGENOM" id="CLU_001128_3_1_1"/>
<dbReference type="Pfam" id="PF12397">
    <property type="entry name" value="U3snoRNP10"/>
    <property type="match status" value="1"/>
</dbReference>
<dbReference type="GO" id="GO:0045943">
    <property type="term" value="P:positive regulation of transcription by RNA polymerase I"/>
    <property type="evidence" value="ECO:0007669"/>
    <property type="project" value="EnsemblFungi"/>
</dbReference>
<evidence type="ECO:0000256" key="7">
    <source>
        <dbReference type="ARBA" id="ARBA00023274"/>
    </source>
</evidence>
<evidence type="ECO:0000256" key="4">
    <source>
        <dbReference type="ARBA" id="ARBA00022517"/>
    </source>
</evidence>
<dbReference type="GO" id="GO:0000472">
    <property type="term" value="P:endonucleolytic cleavage to generate mature 5'-end of SSU-rRNA from (SSU-rRNA, 5.8S rRNA, LSU-rRNA)"/>
    <property type="evidence" value="ECO:0007669"/>
    <property type="project" value="EnsemblFungi"/>
</dbReference>
<dbReference type="Gene3D" id="1.25.10.10">
    <property type="entry name" value="Leucine-rich Repeat Variant"/>
    <property type="match status" value="3"/>
</dbReference>
<dbReference type="GO" id="GO:0000447">
    <property type="term" value="P:endonucleolytic cleavage in ITS1 to separate SSU-rRNA from 5.8S rRNA and LSU-rRNA from tricistronic rRNA transcript (SSU-rRNA, 5.8S rRNA, LSU-rRNA)"/>
    <property type="evidence" value="ECO:0007669"/>
    <property type="project" value="EnsemblFungi"/>
</dbReference>
<feature type="domain" description="BP28 C-terminal" evidence="11">
    <location>
        <begin position="1470"/>
        <end position="1616"/>
    </location>
</feature>
<protein>
    <recommendedName>
        <fullName evidence="3 9">U3 small nucleolar RNA-associated protein 10</fullName>
    </recommendedName>
</protein>
<dbReference type="GO" id="GO:0000480">
    <property type="term" value="P:endonucleolytic cleavage in 5'-ETS of tricistronic rRNA transcript (SSU-rRNA, 5.8S rRNA, LSU-rRNA)"/>
    <property type="evidence" value="ECO:0007669"/>
    <property type="project" value="EnsemblFungi"/>
</dbReference>
<organism evidence="12 13">
    <name type="scientific">Kuraishia capsulata CBS 1993</name>
    <dbReference type="NCBI Taxonomy" id="1382522"/>
    <lineage>
        <taxon>Eukaryota</taxon>
        <taxon>Fungi</taxon>
        <taxon>Dikarya</taxon>
        <taxon>Ascomycota</taxon>
        <taxon>Saccharomycotina</taxon>
        <taxon>Pichiomycetes</taxon>
        <taxon>Pichiales</taxon>
        <taxon>Pichiaceae</taxon>
        <taxon>Kuraishia</taxon>
    </lineage>
</organism>
<dbReference type="GO" id="GO:0030688">
    <property type="term" value="C:preribosome, small subunit precursor"/>
    <property type="evidence" value="ECO:0007669"/>
    <property type="project" value="EnsemblFungi"/>
</dbReference>
<dbReference type="STRING" id="1382522.W6MIL8"/>
<dbReference type="Proteomes" id="UP000019384">
    <property type="component" value="Unassembled WGS sequence"/>
</dbReference>
<dbReference type="OrthoDB" id="31183at2759"/>
<dbReference type="InterPro" id="IPR021133">
    <property type="entry name" value="HEAT_type_2"/>
</dbReference>
<evidence type="ECO:0000313" key="13">
    <source>
        <dbReference type="Proteomes" id="UP000019384"/>
    </source>
</evidence>
<dbReference type="PROSITE" id="PS50077">
    <property type="entry name" value="HEAT_REPEAT"/>
    <property type="match status" value="1"/>
</dbReference>
<dbReference type="GeneID" id="34519718"/>
<gene>
    <name evidence="12" type="ORF">KUCA_T00002295001</name>
</gene>
<dbReference type="InterPro" id="IPR011989">
    <property type="entry name" value="ARM-like"/>
</dbReference>
<comment type="subunit">
    <text evidence="9">Component of the ribosomal small subunit (SSU) processome.</text>
</comment>
<evidence type="ECO:0000259" key="11">
    <source>
        <dbReference type="SMART" id="SM01036"/>
    </source>
</evidence>
<evidence type="ECO:0000256" key="10">
    <source>
        <dbReference type="SAM" id="MobiDB-lite"/>
    </source>
</evidence>
<evidence type="ECO:0000256" key="2">
    <source>
        <dbReference type="ARBA" id="ARBA00010559"/>
    </source>
</evidence>
<dbReference type="GO" id="GO:0030686">
    <property type="term" value="C:90S preribosome"/>
    <property type="evidence" value="ECO:0007669"/>
    <property type="project" value="EnsemblFungi"/>
</dbReference>
<keyword evidence="6 9" id="KW-0539">Nucleus</keyword>
<feature type="repeat" description="HEAT" evidence="8">
    <location>
        <begin position="1707"/>
        <end position="1745"/>
    </location>
</feature>
<dbReference type="InterPro" id="IPR056473">
    <property type="entry name" value="HEAT_Utp10/HEAT1"/>
</dbReference>
<dbReference type="GO" id="GO:0033553">
    <property type="term" value="C:rDNA heterochromatin"/>
    <property type="evidence" value="ECO:0007669"/>
    <property type="project" value="EnsemblFungi"/>
</dbReference>
<evidence type="ECO:0000256" key="1">
    <source>
        <dbReference type="ARBA" id="ARBA00004604"/>
    </source>
</evidence>
<evidence type="ECO:0000256" key="8">
    <source>
        <dbReference type="PROSITE-ProRule" id="PRU00103"/>
    </source>
</evidence>
<evidence type="ECO:0000256" key="9">
    <source>
        <dbReference type="RuleBase" id="RU367065"/>
    </source>
</evidence>
<comment type="function">
    <text evidence="9">Involved in nucleolar processing of pre-18S ribosomal RNA.</text>
</comment>
<reference evidence="12" key="2">
    <citation type="submission" date="2014-02" db="EMBL/GenBank/DDBJ databases">
        <title>Complete DNA sequence of /Kuraishia capsulata/ illustrates novel genomic features among budding yeasts (/Saccharomycotina/).</title>
        <authorList>
            <person name="Morales L."/>
            <person name="Noel B."/>
            <person name="Porcel B."/>
            <person name="Marcet-Houben M."/>
            <person name="Hullo M-F."/>
            <person name="Sacerdot C."/>
            <person name="Tekaia F."/>
            <person name="Leh-Louis V."/>
            <person name="Despons L."/>
            <person name="Khanna V."/>
            <person name="Aury J-M."/>
            <person name="Barbe V."/>
            <person name="Couloux A."/>
            <person name="Labadie K."/>
            <person name="Pelletier E."/>
            <person name="Souciet J-L."/>
            <person name="Boekhout T."/>
            <person name="Gabaldon T."/>
            <person name="Wincker P."/>
            <person name="Dujon B."/>
        </authorList>
    </citation>
    <scope>NUCLEOTIDE SEQUENCE</scope>
    <source>
        <strain evidence="12">CBS 1993</strain>
    </source>
</reference>
<proteinExistence type="inferred from homology"/>
<dbReference type="PANTHER" id="PTHR13457:SF1">
    <property type="entry name" value="HEAT REPEAT-CONTAINING PROTEIN 1"/>
    <property type="match status" value="1"/>
</dbReference>
<sequence length="1747" mass="193731">MTSLSQQLASLAQSTATVALDRKKRSKIHSVSLIYDPKYAATQDYEEIYEDSLEAFEELCSLDNRITGFKDSIFSEASVRIDRLVQTKEQNEDLDNTIEAFLSLVSPFFNLSIAIRAIEWLVRRFQINVHSAEKLILCSLPYFDQPVFLRVINVVTTFPPLFAFFTEFKKAKLDKGPSRHLIIKHFKDLQTLSLFTNHIKDLISKKIEYQQLYVFYISVSLSAIASLNRSAEFVDFVPIFLEVSSTLLSSASDEAKITAYTILAVLSTAIPLSKDVLMAIIDTILAFPSGKTVNEQGIATILKLYQSLNVGTLDPFSVKMTRKLLKQHKLLFPLLHKAKSNDNFSSCLVNSLLQHDLELEVVLRELKTLSTTTQNISVIVQTVLSKVSESEDAFKYAEIVKVLLEKDRSAVVETVTAARSMDWLEMKLQTVLIEQAEDEDVSMDGSGDEQFVIAEDEEELSTLLENVGGATADSFFVVEKDNIMKLFVQAIDSKLVSLFEERVFQTIDSKVSFTIRTGLTSKLPLKVRMAALQSLLKTIQGEELNFYPVVPLLLALLADSREVVRSLTAQIVQEIASKQTTAKTPLISLKLSDNELSLLAPHDGIAFVKKLADHVQNCAYDETSVIKLVSAISSEKKSGKLVLLALVSYAEQSSIPAVKATIFDCVSATKGALPFSLFESFLSSYISSRGVWEISCESFGFSFKDFEDSVFGLLSAKDKSAASLKFLEDSLASTSLQLSETSQKKIGSIFDLLKFESQVQLVQFIIDHSQQDINFDPVGLLQSLHLPSAIFVKIFKESSLHQSQQPDSPAVPKRRRRSSASTRAALKDEQVSRIAVDHLEKLTVILQVLEQTSSSGFDPAFELLQLLFDLLDELETLGNDGKLAVYYSQEVLAACMLNVIAGLKSSKAKPPSLSVRADVVVSSIRSSSSPQVQNKLLLVMAALATLSPETVLHSVMPIFTFMGAHTIRQDDEFSSHVLERTVQCVVPALAMSAKDGQISDEIEFLMASFTSAFQHIPRHRRVNLFTNLANSLGGETSVHLVTFLCAEQFYLASEKNKIAECRSLTEFVSSFISHFSPKIQLTAIHEFLKIWQIIPAVQLGPDDELTHTISVRPVFDSSIVSMSTEELISLRASLINFLHSCLVPSEAKSGISNLKLKIVALFLDQSSPDSIKEVLGSFGSNVELLLEILQSVDGEDSSSILTDSLYALLEDLLDVVPVAEFVEAIVPIISESEQISVSTVRNVTLLASTKFSLESSEDLAAQAAALTLIPALLSNISSSSSVEVAQASWNTLGSLVLKFNDKLDSKLLLECLAIATSKTGLLNTTPEIIISSVTCIASIVSVLGVKSIGFLPQIISPAFEIFKSAVESEDESSSELIQSSVLALFGCFIRRLPSFITPNLKDILRAVFDASLVGESTKSSVLTLIVQNLEIKTVIASLCSLWKNVSASEDASSVGLFLYGMEMTVEEADKRTAAAQASVFFKFFMHALEYRANSGFDTNTVYRIESSLYQCGINYVMKLNDKNFRPLFAGLVRWAFDGEGVISVITEVERLESFFRFFNKLQDSLKSIVTGYYSYFFDSTVDLLGKFSSGDLKNITLRRVVLISLTTSFKFDQDEYWQAQSRFESISKALFDQLSNIEETIAKYLVKAITSLCQACSTDVHNKAINELMLQHIRSECKPREKFWAVRTMKTIYQKVGESWLGLLPQLVPLIAELLEDENEEVEMEVRKGLVRVIETVMGEPMDRYLE</sequence>
<dbReference type="InterPro" id="IPR022125">
    <property type="entry name" value="U3snoRNP10_N"/>
</dbReference>
<dbReference type="GO" id="GO:0034455">
    <property type="term" value="C:t-UTP complex"/>
    <property type="evidence" value="ECO:0007669"/>
    <property type="project" value="EnsemblFungi"/>
</dbReference>
<dbReference type="InterPro" id="IPR016024">
    <property type="entry name" value="ARM-type_fold"/>
</dbReference>
<feature type="region of interest" description="Disordered" evidence="10">
    <location>
        <begin position="802"/>
        <end position="822"/>
    </location>
</feature>
<evidence type="ECO:0000256" key="6">
    <source>
        <dbReference type="ARBA" id="ARBA00023242"/>
    </source>
</evidence>
<dbReference type="EMBL" id="HG793127">
    <property type="protein sequence ID" value="CDK26324.1"/>
    <property type="molecule type" value="Genomic_DNA"/>
</dbReference>
<dbReference type="PANTHER" id="PTHR13457">
    <property type="entry name" value="BAP28"/>
    <property type="match status" value="1"/>
</dbReference>
<evidence type="ECO:0000256" key="5">
    <source>
        <dbReference type="ARBA" id="ARBA00022552"/>
    </source>
</evidence>
<reference evidence="12" key="1">
    <citation type="submission" date="2013-12" db="EMBL/GenBank/DDBJ databases">
        <authorList>
            <person name="Genoscope - CEA"/>
        </authorList>
    </citation>
    <scope>NUCLEOTIDE SEQUENCE</scope>
    <source>
        <strain evidence="12">CBS 1993</strain>
    </source>
</reference>
<name>W6MIL8_9ASCO</name>
<dbReference type="SUPFAM" id="SSF48371">
    <property type="entry name" value="ARM repeat"/>
    <property type="match status" value="2"/>
</dbReference>
<evidence type="ECO:0000256" key="3">
    <source>
        <dbReference type="ARBA" id="ARBA00015399"/>
    </source>
</evidence>
<dbReference type="GO" id="GO:0034511">
    <property type="term" value="F:U3 snoRNA binding"/>
    <property type="evidence" value="ECO:0007669"/>
    <property type="project" value="EnsemblFungi"/>
</dbReference>
<comment type="subcellular location">
    <subcellularLocation>
        <location evidence="1 9">Nucleus</location>
        <location evidence="1 9">Nucleolus</location>
    </subcellularLocation>
</comment>